<dbReference type="AlphaFoldDB" id="A0A9P6N5P5"/>
<name>A0A9P6N5P5_9BASI</name>
<dbReference type="Proteomes" id="UP000886653">
    <property type="component" value="Unassembled WGS sequence"/>
</dbReference>
<reference evidence="1" key="1">
    <citation type="submission" date="2013-11" db="EMBL/GenBank/DDBJ databases">
        <title>Genome sequence of the fusiform rust pathogen reveals effectors for host alternation and coevolution with pine.</title>
        <authorList>
            <consortium name="DOE Joint Genome Institute"/>
            <person name="Smith K."/>
            <person name="Pendleton A."/>
            <person name="Kubisiak T."/>
            <person name="Anderson C."/>
            <person name="Salamov A."/>
            <person name="Aerts A."/>
            <person name="Riley R."/>
            <person name="Clum A."/>
            <person name="Lindquist E."/>
            <person name="Ence D."/>
            <person name="Campbell M."/>
            <person name="Kronenberg Z."/>
            <person name="Feau N."/>
            <person name="Dhillon B."/>
            <person name="Hamelin R."/>
            <person name="Burleigh J."/>
            <person name="Smith J."/>
            <person name="Yandell M."/>
            <person name="Nelson C."/>
            <person name="Grigoriev I."/>
            <person name="Davis J."/>
        </authorList>
    </citation>
    <scope>NUCLEOTIDE SEQUENCE</scope>
    <source>
        <strain evidence="1">G11</strain>
    </source>
</reference>
<proteinExistence type="predicted"/>
<evidence type="ECO:0000313" key="1">
    <source>
        <dbReference type="EMBL" id="KAG0139784.1"/>
    </source>
</evidence>
<organism evidence="1 2">
    <name type="scientific">Cronartium quercuum f. sp. fusiforme G11</name>
    <dbReference type="NCBI Taxonomy" id="708437"/>
    <lineage>
        <taxon>Eukaryota</taxon>
        <taxon>Fungi</taxon>
        <taxon>Dikarya</taxon>
        <taxon>Basidiomycota</taxon>
        <taxon>Pucciniomycotina</taxon>
        <taxon>Pucciniomycetes</taxon>
        <taxon>Pucciniales</taxon>
        <taxon>Coleosporiaceae</taxon>
        <taxon>Cronartium</taxon>
    </lineage>
</organism>
<protein>
    <submittedName>
        <fullName evidence="1">Uncharacterized protein</fullName>
    </submittedName>
</protein>
<keyword evidence="2" id="KW-1185">Reference proteome</keyword>
<accession>A0A9P6N5P5</accession>
<comment type="caution">
    <text evidence="1">The sequence shown here is derived from an EMBL/GenBank/DDBJ whole genome shotgun (WGS) entry which is preliminary data.</text>
</comment>
<dbReference type="EMBL" id="MU167524">
    <property type="protein sequence ID" value="KAG0139784.1"/>
    <property type="molecule type" value="Genomic_DNA"/>
</dbReference>
<gene>
    <name evidence="1" type="ORF">CROQUDRAFT_101072</name>
</gene>
<evidence type="ECO:0000313" key="2">
    <source>
        <dbReference type="Proteomes" id="UP000886653"/>
    </source>
</evidence>
<sequence length="50" mass="5982">MNNEHFQVKFTSEKYCREDLRWVDVHKNQALPAQPSLMQPLQRQMRAPLA</sequence>